<dbReference type="RefSeq" id="WP_128490832.1">
    <property type="nucleotide sequence ID" value="NZ_JBHLXB010000030.1"/>
</dbReference>
<protein>
    <submittedName>
        <fullName evidence="2">Uncharacterized protein</fullName>
    </submittedName>
</protein>
<accession>A0A3S4XHE6</accession>
<evidence type="ECO:0000313" key="3">
    <source>
        <dbReference type="Proteomes" id="UP000287168"/>
    </source>
</evidence>
<name>A0A3S4XHE6_9RHOB</name>
<gene>
    <name evidence="2" type="ORF">EP867_17905</name>
</gene>
<evidence type="ECO:0000256" key="1">
    <source>
        <dbReference type="SAM" id="MobiDB-lite"/>
    </source>
</evidence>
<dbReference type="Proteomes" id="UP000287168">
    <property type="component" value="Unassembled WGS sequence"/>
</dbReference>
<dbReference type="EMBL" id="SBLC01000057">
    <property type="protein sequence ID" value="RWY36437.1"/>
    <property type="molecule type" value="Genomic_DNA"/>
</dbReference>
<reference evidence="2 3" key="1">
    <citation type="journal article" date="2015" name="Int. J. Syst. Evol. Microbiol.">
        <title>Gemmobacter intermedius sp. nov., isolated from a white stork (Ciconia ciconia).</title>
        <authorList>
            <person name="Kampfer P."/>
            <person name="Jerzak L."/>
            <person name="Wilharm G."/>
            <person name="Golke J."/>
            <person name="Busse H.J."/>
            <person name="Glaeser S.P."/>
        </authorList>
    </citation>
    <scope>NUCLEOTIDE SEQUENCE [LARGE SCALE GENOMIC DNA]</scope>
    <source>
        <strain evidence="2 3">119/4</strain>
    </source>
</reference>
<proteinExistence type="predicted"/>
<comment type="caution">
    <text evidence="2">The sequence shown here is derived from an EMBL/GenBank/DDBJ whole genome shotgun (WGS) entry which is preliminary data.</text>
</comment>
<evidence type="ECO:0000313" key="2">
    <source>
        <dbReference type="EMBL" id="RWY36437.1"/>
    </source>
</evidence>
<feature type="compositionally biased region" description="Basic and acidic residues" evidence="1">
    <location>
        <begin position="221"/>
        <end position="231"/>
    </location>
</feature>
<organism evidence="2 3">
    <name type="scientific">Falsigemmobacter intermedius</name>
    <dbReference type="NCBI Taxonomy" id="1553448"/>
    <lineage>
        <taxon>Bacteria</taxon>
        <taxon>Pseudomonadati</taxon>
        <taxon>Pseudomonadota</taxon>
        <taxon>Alphaproteobacteria</taxon>
        <taxon>Rhodobacterales</taxon>
        <taxon>Paracoccaceae</taxon>
        <taxon>Falsigemmobacter</taxon>
    </lineage>
</organism>
<sequence length="250" mass="26648">MAATKGLGREVYQEAFERLGNISAVAREFGVCHRTVARSLRGKQTDPAIQAGMDAVGTGMVPAMAWIKTKGTKDSPGYSLMLKPAADDADPLERIREAFTDLPAAPLAPPPLYADDDLLTLYPIADAHVGMLAWGEETGEDYDTRKACDRLRSWVGQCVASAPASGTGVILVAGDLLHADDQTSQTPKSRHVLDVDTRHFRTLDMAISALAACIDLAAREARPGDRADPPRQSRSSQQHGCPLCPGGAIS</sequence>
<feature type="region of interest" description="Disordered" evidence="1">
    <location>
        <begin position="221"/>
        <end position="250"/>
    </location>
</feature>
<keyword evidence="3" id="KW-1185">Reference proteome</keyword>
<dbReference type="AlphaFoldDB" id="A0A3S4XHE6"/>
<dbReference type="OrthoDB" id="9067438at2"/>